<feature type="domain" description="EngB-type G" evidence="11">
    <location>
        <begin position="21"/>
        <end position="197"/>
    </location>
</feature>
<organism evidence="12">
    <name type="scientific">Acidobacterium capsulatum</name>
    <dbReference type="NCBI Taxonomy" id="33075"/>
    <lineage>
        <taxon>Bacteria</taxon>
        <taxon>Pseudomonadati</taxon>
        <taxon>Acidobacteriota</taxon>
        <taxon>Terriglobia</taxon>
        <taxon>Terriglobales</taxon>
        <taxon>Acidobacteriaceae</taxon>
        <taxon>Acidobacterium</taxon>
    </lineage>
</organism>
<dbReference type="Pfam" id="PF01926">
    <property type="entry name" value="MMR_HSR1"/>
    <property type="match status" value="1"/>
</dbReference>
<keyword evidence="4" id="KW-0479">Metal-binding</keyword>
<keyword evidence="6" id="KW-0460">Magnesium</keyword>
<dbReference type="SUPFAM" id="SSF52540">
    <property type="entry name" value="P-loop containing nucleoside triphosphate hydrolases"/>
    <property type="match status" value="1"/>
</dbReference>
<dbReference type="GO" id="GO:0005525">
    <property type="term" value="F:GTP binding"/>
    <property type="evidence" value="ECO:0007669"/>
    <property type="project" value="UniProtKB-UniRule"/>
</dbReference>
<evidence type="ECO:0000256" key="5">
    <source>
        <dbReference type="ARBA" id="ARBA00022741"/>
    </source>
</evidence>
<dbReference type="AlphaFoldDB" id="A0A7V4XUC6"/>
<dbReference type="InterPro" id="IPR027417">
    <property type="entry name" value="P-loop_NTPase"/>
</dbReference>
<dbReference type="PROSITE" id="PS51706">
    <property type="entry name" value="G_ENGB"/>
    <property type="match status" value="1"/>
</dbReference>
<evidence type="ECO:0000256" key="9">
    <source>
        <dbReference type="ARBA" id="ARBA00023306"/>
    </source>
</evidence>
<evidence type="ECO:0000256" key="3">
    <source>
        <dbReference type="ARBA" id="ARBA00022618"/>
    </source>
</evidence>
<comment type="cofactor">
    <cofactor evidence="1">
        <name>Mg(2+)</name>
        <dbReference type="ChEBI" id="CHEBI:18420"/>
    </cofactor>
</comment>
<keyword evidence="9 10" id="KW-0131">Cell cycle</keyword>
<dbReference type="HAMAP" id="MF_00321">
    <property type="entry name" value="GTPase_EngB"/>
    <property type="match status" value="1"/>
</dbReference>
<evidence type="ECO:0000256" key="8">
    <source>
        <dbReference type="ARBA" id="ARBA00023210"/>
    </source>
</evidence>
<keyword evidence="5 10" id="KW-0547">Nucleotide-binding</keyword>
<keyword evidence="7 10" id="KW-0342">GTP-binding</keyword>
<comment type="function">
    <text evidence="10">Necessary for normal cell division and for the maintenance of normal septation.</text>
</comment>
<evidence type="ECO:0000256" key="7">
    <source>
        <dbReference type="ARBA" id="ARBA00023134"/>
    </source>
</evidence>
<evidence type="ECO:0000313" key="12">
    <source>
        <dbReference type="EMBL" id="HGY95364.1"/>
    </source>
</evidence>
<dbReference type="CDD" id="cd01876">
    <property type="entry name" value="YihA_EngB"/>
    <property type="match status" value="1"/>
</dbReference>
<protein>
    <recommendedName>
        <fullName evidence="10">Probable GTP-binding protein EngB</fullName>
    </recommendedName>
</protein>
<dbReference type="EMBL" id="DTKL01000073">
    <property type="protein sequence ID" value="HGY95364.1"/>
    <property type="molecule type" value="Genomic_DNA"/>
</dbReference>
<dbReference type="PANTHER" id="PTHR11649:SF13">
    <property type="entry name" value="ENGB-TYPE G DOMAIN-CONTAINING PROTEIN"/>
    <property type="match status" value="1"/>
</dbReference>
<evidence type="ECO:0000256" key="1">
    <source>
        <dbReference type="ARBA" id="ARBA00001946"/>
    </source>
</evidence>
<evidence type="ECO:0000259" key="11">
    <source>
        <dbReference type="PROSITE" id="PS51706"/>
    </source>
</evidence>
<dbReference type="GO" id="GO:0046872">
    <property type="term" value="F:metal ion binding"/>
    <property type="evidence" value="ECO:0007669"/>
    <property type="project" value="UniProtKB-KW"/>
</dbReference>
<evidence type="ECO:0000256" key="6">
    <source>
        <dbReference type="ARBA" id="ARBA00022842"/>
    </source>
</evidence>
<evidence type="ECO:0000256" key="10">
    <source>
        <dbReference type="HAMAP-Rule" id="MF_00321"/>
    </source>
</evidence>
<evidence type="ECO:0000256" key="2">
    <source>
        <dbReference type="ARBA" id="ARBA00009638"/>
    </source>
</evidence>
<accession>A0A7V4XUC6</accession>
<gene>
    <name evidence="10" type="primary">engB</name>
    <name evidence="12" type="ORF">ENW50_11880</name>
</gene>
<dbReference type="GO" id="GO:0000917">
    <property type="term" value="P:division septum assembly"/>
    <property type="evidence" value="ECO:0007669"/>
    <property type="project" value="UniProtKB-KW"/>
</dbReference>
<comment type="caution">
    <text evidence="12">The sequence shown here is derived from an EMBL/GenBank/DDBJ whole genome shotgun (WGS) entry which is preliminary data.</text>
</comment>
<dbReference type="GO" id="GO:0005829">
    <property type="term" value="C:cytosol"/>
    <property type="evidence" value="ECO:0007669"/>
    <property type="project" value="TreeGrafter"/>
</dbReference>
<reference evidence="12" key="1">
    <citation type="journal article" date="2020" name="mSystems">
        <title>Genome- and Community-Level Interaction Insights into Carbon Utilization and Element Cycling Functions of Hydrothermarchaeota in Hydrothermal Sediment.</title>
        <authorList>
            <person name="Zhou Z."/>
            <person name="Liu Y."/>
            <person name="Xu W."/>
            <person name="Pan J."/>
            <person name="Luo Z.H."/>
            <person name="Li M."/>
        </authorList>
    </citation>
    <scope>NUCLEOTIDE SEQUENCE [LARGE SCALE GENOMIC DNA]</scope>
    <source>
        <strain evidence="12">SpSt-855</strain>
    </source>
</reference>
<dbReference type="PANTHER" id="PTHR11649">
    <property type="entry name" value="MSS1/TRME-RELATED GTP-BINDING PROTEIN"/>
    <property type="match status" value="1"/>
</dbReference>
<dbReference type="InterPro" id="IPR019987">
    <property type="entry name" value="GTP-bd_ribosome_bio_YsxC"/>
</dbReference>
<evidence type="ECO:0000256" key="4">
    <source>
        <dbReference type="ARBA" id="ARBA00022723"/>
    </source>
</evidence>
<dbReference type="InterPro" id="IPR030393">
    <property type="entry name" value="G_ENGB_dom"/>
</dbReference>
<proteinExistence type="inferred from homology"/>
<dbReference type="NCBIfam" id="TIGR03598">
    <property type="entry name" value="GTPase_YsxC"/>
    <property type="match status" value="1"/>
</dbReference>
<sequence>MQVYPKFMRSAMAPEHFPPVTAPEFAFLGRSNVGKSSLINALLGSKQAKVSSTPGRTRAINFFSLTTSPERQQPNFLFADLPGYGYAKISKSISAEWPKFIEPYLAERPSLALCLCLVDSNIPPQPSDAQLTEFLRSIGRPYLVVATKADRLSGNGRTKAKQTLSRALEADNLLLCSAKTGLGMKELWGEIHRVAAEATEAMKQNQRTPLA</sequence>
<name>A0A7V4XUC6_9BACT</name>
<keyword evidence="3 10" id="KW-0132">Cell division</keyword>
<comment type="similarity">
    <text evidence="2 10">Belongs to the TRAFAC class TrmE-Era-EngA-EngB-Septin-like GTPase superfamily. EngB GTPase family.</text>
</comment>
<dbReference type="InterPro" id="IPR006073">
    <property type="entry name" value="GTP-bd"/>
</dbReference>
<keyword evidence="8 10" id="KW-0717">Septation</keyword>
<dbReference type="Gene3D" id="3.40.50.300">
    <property type="entry name" value="P-loop containing nucleotide triphosphate hydrolases"/>
    <property type="match status" value="1"/>
</dbReference>